<sequence length="443" mass="48209">MLTKKYYRWVAIAAAVAVLVIALRTCGASSDLTNQPPDEEIDAELTLRTVTLEQPDENGNLLWRIKAKAVNYSPDSQKAELTELEGEFFQAGKTIYTVKADKGEVQQNGETLYLRGNLVATSTEGELTLQGERLKWQPKQDLLVMGNFQDDALVDSVEDATDKLKGDAAGENLDENLGRSQKGNAPPVKALTTQDLLDKTAAKNAPVFGFNPQMEMIAQVVSVSNQDNRVELTGGVAAKSKASPWLTFASEQLTWLTEQELIQTAKPLTVEKYQAEGYETVTDRVIGAKGNVQLAKNIVTLDESVQLESLTQPLKVNSEVAVWDVNAQTVEMNSPVNIEQPERKVTASANQASLDLAQQVVYLTGNVRANGEKNNSRLQADRVVWKTQSQDIEAEGNVQYEQAASPEASISGEKAIGNIEQGTVVILGGESGDVVTEIVPKDF</sequence>
<dbReference type="GO" id="GO:0030288">
    <property type="term" value="C:outer membrane-bounded periplasmic space"/>
    <property type="evidence" value="ECO:0007669"/>
    <property type="project" value="TreeGrafter"/>
</dbReference>
<name>A0A2W4W8P9_9CYAN</name>
<organism evidence="7 8">
    <name type="scientific">Leptolyngbya foveolarum</name>
    <dbReference type="NCBI Taxonomy" id="47253"/>
    <lineage>
        <taxon>Bacteria</taxon>
        <taxon>Bacillati</taxon>
        <taxon>Cyanobacteriota</taxon>
        <taxon>Cyanophyceae</taxon>
        <taxon>Leptolyngbyales</taxon>
        <taxon>Leptolyngbyaceae</taxon>
        <taxon>Leptolyngbya group</taxon>
        <taxon>Leptolyngbya</taxon>
    </lineage>
</organism>
<feature type="region of interest" description="Disordered" evidence="6">
    <location>
        <begin position="168"/>
        <end position="187"/>
    </location>
</feature>
<dbReference type="InterPro" id="IPR026265">
    <property type="entry name" value="LptC"/>
</dbReference>
<evidence type="ECO:0000256" key="5">
    <source>
        <dbReference type="ARBA" id="ARBA00023136"/>
    </source>
</evidence>
<comment type="caution">
    <text evidence="7">The sequence shown here is derived from an EMBL/GenBank/DDBJ whole genome shotgun (WGS) entry which is preliminary data.</text>
</comment>
<reference evidence="8" key="1">
    <citation type="submission" date="2018-04" db="EMBL/GenBank/DDBJ databases">
        <authorList>
            <person name="Cornet L."/>
        </authorList>
    </citation>
    <scope>NUCLEOTIDE SEQUENCE [LARGE SCALE GENOMIC DNA]</scope>
</reference>
<dbReference type="PANTHER" id="PTHR37481">
    <property type="entry name" value="LIPOPOLYSACCHARIDE EXPORT SYSTEM PROTEIN LPTC"/>
    <property type="match status" value="1"/>
</dbReference>
<protein>
    <submittedName>
        <fullName evidence="7">LPS export ABC transporter periplasmic protein LptC</fullName>
    </submittedName>
</protein>
<dbReference type="GO" id="GO:0017089">
    <property type="term" value="F:glycolipid transfer activity"/>
    <property type="evidence" value="ECO:0007669"/>
    <property type="project" value="TreeGrafter"/>
</dbReference>
<accession>A0A2W4W8P9</accession>
<keyword evidence="3" id="KW-0812">Transmembrane</keyword>
<dbReference type="PANTHER" id="PTHR37481:SF1">
    <property type="entry name" value="LIPOPOLYSACCHARIDE EXPORT SYSTEM PROTEIN LPTC"/>
    <property type="match status" value="1"/>
</dbReference>
<evidence type="ECO:0000256" key="4">
    <source>
        <dbReference type="ARBA" id="ARBA00022989"/>
    </source>
</evidence>
<proteinExistence type="predicted"/>
<dbReference type="EMBL" id="QBMC01000052">
    <property type="protein sequence ID" value="PZO18615.1"/>
    <property type="molecule type" value="Genomic_DNA"/>
</dbReference>
<dbReference type="Pfam" id="PF06835">
    <property type="entry name" value="LptC"/>
    <property type="match status" value="2"/>
</dbReference>
<evidence type="ECO:0000256" key="1">
    <source>
        <dbReference type="ARBA" id="ARBA00022475"/>
    </source>
</evidence>
<gene>
    <name evidence="7" type="primary">lptC</name>
    <name evidence="7" type="ORF">DCF25_09450</name>
</gene>
<keyword evidence="1" id="KW-1003">Cell membrane</keyword>
<evidence type="ECO:0000313" key="8">
    <source>
        <dbReference type="Proteomes" id="UP000249354"/>
    </source>
</evidence>
<dbReference type="Gene3D" id="2.60.450.10">
    <property type="entry name" value="Lipopolysaccharide (LPS) transport protein A like domain"/>
    <property type="match status" value="2"/>
</dbReference>
<evidence type="ECO:0000256" key="3">
    <source>
        <dbReference type="ARBA" id="ARBA00022692"/>
    </source>
</evidence>
<evidence type="ECO:0000313" key="7">
    <source>
        <dbReference type="EMBL" id="PZO18615.1"/>
    </source>
</evidence>
<keyword evidence="5" id="KW-0472">Membrane</keyword>
<dbReference type="NCBIfam" id="TIGR04409">
    <property type="entry name" value="LptC_YrbK"/>
    <property type="match status" value="1"/>
</dbReference>
<evidence type="ECO:0000256" key="6">
    <source>
        <dbReference type="SAM" id="MobiDB-lite"/>
    </source>
</evidence>
<evidence type="ECO:0000256" key="2">
    <source>
        <dbReference type="ARBA" id="ARBA00022519"/>
    </source>
</evidence>
<keyword evidence="2" id="KW-0997">Cell inner membrane</keyword>
<dbReference type="InterPro" id="IPR010664">
    <property type="entry name" value="LipoPS_assembly_LptC-rel"/>
</dbReference>
<dbReference type="GO" id="GO:0005886">
    <property type="term" value="C:plasma membrane"/>
    <property type="evidence" value="ECO:0007669"/>
    <property type="project" value="InterPro"/>
</dbReference>
<dbReference type="GO" id="GO:0015221">
    <property type="term" value="F:lipopolysaccharide transmembrane transporter activity"/>
    <property type="evidence" value="ECO:0007669"/>
    <property type="project" value="InterPro"/>
</dbReference>
<dbReference type="AlphaFoldDB" id="A0A2W4W8P9"/>
<dbReference type="InterPro" id="IPR052363">
    <property type="entry name" value="LPS_export_LptC"/>
</dbReference>
<dbReference type="Proteomes" id="UP000249354">
    <property type="component" value="Unassembled WGS sequence"/>
</dbReference>
<reference evidence="7 8" key="2">
    <citation type="submission" date="2018-06" db="EMBL/GenBank/DDBJ databases">
        <title>Metagenomic assembly of (sub)arctic Cyanobacteria and their associated microbiome from non-axenic cultures.</title>
        <authorList>
            <person name="Baurain D."/>
        </authorList>
    </citation>
    <scope>NUCLEOTIDE SEQUENCE [LARGE SCALE GENOMIC DNA]</scope>
    <source>
        <strain evidence="7">ULC129bin1</strain>
    </source>
</reference>
<keyword evidence="4" id="KW-1133">Transmembrane helix</keyword>